<proteinExistence type="predicted"/>
<dbReference type="AlphaFoldDB" id="A0A6H9YRL3"/>
<evidence type="ECO:0000313" key="1">
    <source>
        <dbReference type="EMBL" id="KAB2342942.1"/>
    </source>
</evidence>
<organism evidence="1 2">
    <name type="scientific">Actinomadura rudentiformis</name>
    <dbReference type="NCBI Taxonomy" id="359158"/>
    <lineage>
        <taxon>Bacteria</taxon>
        <taxon>Bacillati</taxon>
        <taxon>Actinomycetota</taxon>
        <taxon>Actinomycetes</taxon>
        <taxon>Streptosporangiales</taxon>
        <taxon>Thermomonosporaceae</taxon>
        <taxon>Actinomadura</taxon>
    </lineage>
</organism>
<comment type="caution">
    <text evidence="1">The sequence shown here is derived from an EMBL/GenBank/DDBJ whole genome shotgun (WGS) entry which is preliminary data.</text>
</comment>
<evidence type="ECO:0000313" key="2">
    <source>
        <dbReference type="Proteomes" id="UP000468735"/>
    </source>
</evidence>
<reference evidence="1 2" key="1">
    <citation type="submission" date="2019-09" db="EMBL/GenBank/DDBJ databases">
        <title>Actinomadura physcomitrii sp. nov., a novel actinomycete isolated from moss [Physcomitrium sphaericum (Ludw) Fuernr].</title>
        <authorList>
            <person name="Zhuang X."/>
            <person name="Liu C."/>
        </authorList>
    </citation>
    <scope>NUCLEOTIDE SEQUENCE [LARGE SCALE GENOMIC DNA]</scope>
    <source>
        <strain evidence="1 2">HMC1</strain>
    </source>
</reference>
<dbReference type="EMBL" id="WBMT01000020">
    <property type="protein sequence ID" value="KAB2342942.1"/>
    <property type="molecule type" value="Genomic_DNA"/>
</dbReference>
<accession>A0A6H9YRL3</accession>
<name>A0A6H9YRL3_9ACTN</name>
<keyword evidence="2" id="KW-1185">Reference proteome</keyword>
<sequence>MSNSPRMERRDVGTFGRAAGIGALIGLATVAPVLVTAVGPQILAALRPGGLIGPHLLTGLRPGGTLTGLRTGTGALAGLKPLSMPIPVGPADRVRVTLLKASLRRRLDALRTTRK</sequence>
<dbReference type="RefSeq" id="WP_151566325.1">
    <property type="nucleotide sequence ID" value="NZ_WBMT01000020.1"/>
</dbReference>
<gene>
    <name evidence="1" type="ORF">F8566_35855</name>
</gene>
<dbReference type="Proteomes" id="UP000468735">
    <property type="component" value="Unassembled WGS sequence"/>
</dbReference>
<protein>
    <submittedName>
        <fullName evidence="1">Uncharacterized protein</fullName>
    </submittedName>
</protein>